<dbReference type="EMBL" id="CP126969">
    <property type="protein sequence ID" value="WIM67869.1"/>
    <property type="molecule type" value="Genomic_DNA"/>
</dbReference>
<keyword evidence="3" id="KW-1185">Reference proteome</keyword>
<organism evidence="2 3">
    <name type="scientific">Corynebacterium breve</name>
    <dbReference type="NCBI Taxonomy" id="3049799"/>
    <lineage>
        <taxon>Bacteria</taxon>
        <taxon>Bacillati</taxon>
        <taxon>Actinomycetota</taxon>
        <taxon>Actinomycetes</taxon>
        <taxon>Mycobacteriales</taxon>
        <taxon>Corynebacteriaceae</taxon>
        <taxon>Corynebacterium</taxon>
    </lineage>
</organism>
<proteinExistence type="predicted"/>
<reference evidence="2 3" key="1">
    <citation type="submission" date="2023-05" db="EMBL/GenBank/DDBJ databases">
        <title>Corynebacterium suedekumii sp. nov. and Corynebacterium breve sp. nov. isolated from raw cow's milk.</title>
        <authorList>
            <person name="Baer M.K."/>
            <person name="Mehl L."/>
            <person name="Hellmuth R."/>
            <person name="Marke G."/>
            <person name="Lipski A."/>
        </authorList>
    </citation>
    <scope>NUCLEOTIDE SEQUENCE [LARGE SCALE GENOMIC DNA]</scope>
    <source>
        <strain evidence="2 3">R4</strain>
    </source>
</reference>
<keyword evidence="1" id="KW-0812">Transmembrane</keyword>
<accession>A0ABY8VDY1</accession>
<gene>
    <name evidence="2" type="ORF">QP027_00225</name>
</gene>
<feature type="transmembrane region" description="Helical" evidence="1">
    <location>
        <begin position="101"/>
        <end position="121"/>
    </location>
</feature>
<keyword evidence="1" id="KW-1133">Transmembrane helix</keyword>
<feature type="transmembrane region" description="Helical" evidence="1">
    <location>
        <begin position="51"/>
        <end position="71"/>
    </location>
</feature>
<evidence type="ECO:0000313" key="2">
    <source>
        <dbReference type="EMBL" id="WIM67869.1"/>
    </source>
</evidence>
<protein>
    <submittedName>
        <fullName evidence="2">Uncharacterized protein</fullName>
    </submittedName>
</protein>
<evidence type="ECO:0000313" key="3">
    <source>
        <dbReference type="Proteomes" id="UP001225598"/>
    </source>
</evidence>
<sequence>MTAQETLLDETEDRIDYNALDNTTGGRALQAGFLAAIVAVPDYVASRAGRWATTASLIVANLVAVAAFNAFDEDPRNDFSAVLDRDEAEESIEVASVAKTWATVGLLLVLLVGSVVLGFRFQNMVTNALRKRGCTRPNTALGLTLATLYFAGEEAKARL</sequence>
<dbReference type="Proteomes" id="UP001225598">
    <property type="component" value="Chromosome"/>
</dbReference>
<dbReference type="RefSeq" id="WP_284825193.1">
    <property type="nucleotide sequence ID" value="NZ_CP126969.1"/>
</dbReference>
<keyword evidence="1" id="KW-0472">Membrane</keyword>
<name>A0ABY8VDY1_9CORY</name>
<evidence type="ECO:0000256" key="1">
    <source>
        <dbReference type="SAM" id="Phobius"/>
    </source>
</evidence>